<dbReference type="GO" id="GO:0000155">
    <property type="term" value="F:phosphorelay sensor kinase activity"/>
    <property type="evidence" value="ECO:0007669"/>
    <property type="project" value="InterPro"/>
</dbReference>
<dbReference type="SUPFAM" id="SSF158472">
    <property type="entry name" value="HAMP domain-like"/>
    <property type="match status" value="1"/>
</dbReference>
<evidence type="ECO:0000256" key="14">
    <source>
        <dbReference type="PROSITE-ProRule" id="PRU00169"/>
    </source>
</evidence>
<evidence type="ECO:0000256" key="1">
    <source>
        <dbReference type="ARBA" id="ARBA00000085"/>
    </source>
</evidence>
<evidence type="ECO:0000313" key="21">
    <source>
        <dbReference type="Proteomes" id="UP000036932"/>
    </source>
</evidence>
<evidence type="ECO:0000256" key="13">
    <source>
        <dbReference type="ARBA" id="ARBA00074306"/>
    </source>
</evidence>
<dbReference type="FunFam" id="3.30.565.10:FF:000010">
    <property type="entry name" value="Sensor histidine kinase RcsC"/>
    <property type="match status" value="1"/>
</dbReference>
<dbReference type="Pfam" id="PF00072">
    <property type="entry name" value="Response_reg"/>
    <property type="match status" value="1"/>
</dbReference>
<comment type="similarity">
    <text evidence="3">In the N-terminal section; belongs to the phytochrome family.</text>
</comment>
<dbReference type="Proteomes" id="UP000036932">
    <property type="component" value="Unassembled WGS sequence"/>
</dbReference>
<dbReference type="Pfam" id="PF05227">
    <property type="entry name" value="CHASE3"/>
    <property type="match status" value="1"/>
</dbReference>
<dbReference type="Gene3D" id="1.10.287.130">
    <property type="match status" value="1"/>
</dbReference>
<dbReference type="SUPFAM" id="SSF47384">
    <property type="entry name" value="Homodimeric domain of signal transducing histidine kinase"/>
    <property type="match status" value="1"/>
</dbReference>
<evidence type="ECO:0000256" key="8">
    <source>
        <dbReference type="ARBA" id="ARBA00022741"/>
    </source>
</evidence>
<keyword evidence="16" id="KW-0812">Transmembrane</keyword>
<dbReference type="InterPro" id="IPR003661">
    <property type="entry name" value="HisK_dim/P_dom"/>
</dbReference>
<keyword evidence="6 14" id="KW-0597">Phosphoprotein</keyword>
<dbReference type="SMART" id="SM00448">
    <property type="entry name" value="REC"/>
    <property type="match status" value="1"/>
</dbReference>
<dbReference type="PATRIC" id="fig|1705565.3.peg.4542"/>
<feature type="domain" description="Response regulatory" evidence="18">
    <location>
        <begin position="776"/>
        <end position="892"/>
    </location>
</feature>
<keyword evidence="9 20" id="KW-0418">Kinase</keyword>
<dbReference type="PROSITE" id="PS50109">
    <property type="entry name" value="HIS_KIN"/>
    <property type="match status" value="1"/>
</dbReference>
<evidence type="ECO:0000256" key="5">
    <source>
        <dbReference type="ARBA" id="ARBA00022475"/>
    </source>
</evidence>
<dbReference type="AlphaFoldDB" id="A0A0M1P5Y7"/>
<evidence type="ECO:0000259" key="18">
    <source>
        <dbReference type="PROSITE" id="PS50110"/>
    </source>
</evidence>
<dbReference type="InterPro" id="IPR003018">
    <property type="entry name" value="GAF"/>
</dbReference>
<comment type="caution">
    <text evidence="20">The sequence shown here is derived from an EMBL/GenBank/DDBJ whole genome shotgun (WGS) entry which is preliminary data.</text>
</comment>
<dbReference type="PROSITE" id="PS50885">
    <property type="entry name" value="HAMP"/>
    <property type="match status" value="1"/>
</dbReference>
<comment type="catalytic activity">
    <reaction evidence="1">
        <text>ATP + protein L-histidine = ADP + protein N-phospho-L-histidine.</text>
        <dbReference type="EC" id="2.7.13.3"/>
    </reaction>
</comment>
<evidence type="ECO:0000256" key="4">
    <source>
        <dbReference type="ARBA" id="ARBA00012438"/>
    </source>
</evidence>
<evidence type="ECO:0000256" key="16">
    <source>
        <dbReference type="SAM" id="Phobius"/>
    </source>
</evidence>
<dbReference type="InterPro" id="IPR011006">
    <property type="entry name" value="CheY-like_superfamily"/>
</dbReference>
<keyword evidence="21" id="KW-1185">Reference proteome</keyword>
<keyword evidence="12 16" id="KW-0472">Membrane</keyword>
<evidence type="ECO:0000256" key="10">
    <source>
        <dbReference type="ARBA" id="ARBA00022840"/>
    </source>
</evidence>
<keyword evidence="11" id="KW-0902">Two-component regulatory system</keyword>
<evidence type="ECO:0000259" key="17">
    <source>
        <dbReference type="PROSITE" id="PS50109"/>
    </source>
</evidence>
<name>A0A0M1P5Y7_9BACL</name>
<dbReference type="EMBL" id="LIUT01000001">
    <property type="protein sequence ID" value="KOR89888.1"/>
    <property type="molecule type" value="Genomic_DNA"/>
</dbReference>
<dbReference type="PRINTS" id="PR00344">
    <property type="entry name" value="BCTRLSENSOR"/>
</dbReference>
<dbReference type="SUPFAM" id="SSF52172">
    <property type="entry name" value="CheY-like"/>
    <property type="match status" value="1"/>
</dbReference>
<dbReference type="SMART" id="SM00065">
    <property type="entry name" value="GAF"/>
    <property type="match status" value="1"/>
</dbReference>
<evidence type="ECO:0000313" key="20">
    <source>
        <dbReference type="EMBL" id="KOR89888.1"/>
    </source>
</evidence>
<keyword evidence="5" id="KW-1003">Cell membrane</keyword>
<dbReference type="GO" id="GO:0005524">
    <property type="term" value="F:ATP binding"/>
    <property type="evidence" value="ECO:0007669"/>
    <property type="project" value="UniProtKB-KW"/>
</dbReference>
<dbReference type="SMART" id="SM00387">
    <property type="entry name" value="HATPase_c"/>
    <property type="match status" value="1"/>
</dbReference>
<feature type="domain" description="HAMP" evidence="19">
    <location>
        <begin position="212"/>
        <end position="265"/>
    </location>
</feature>
<dbReference type="SUPFAM" id="SSF55874">
    <property type="entry name" value="ATPase domain of HSP90 chaperone/DNA topoisomerase II/histidine kinase"/>
    <property type="match status" value="1"/>
</dbReference>
<dbReference type="RefSeq" id="WP_054402896.1">
    <property type="nucleotide sequence ID" value="NZ_LIUT01000001.1"/>
</dbReference>
<dbReference type="InterPro" id="IPR004358">
    <property type="entry name" value="Sig_transdc_His_kin-like_C"/>
</dbReference>
<evidence type="ECO:0000259" key="19">
    <source>
        <dbReference type="PROSITE" id="PS50885"/>
    </source>
</evidence>
<dbReference type="CDD" id="cd16922">
    <property type="entry name" value="HATPase_EvgS-ArcB-TorS-like"/>
    <property type="match status" value="1"/>
</dbReference>
<evidence type="ECO:0000256" key="2">
    <source>
        <dbReference type="ARBA" id="ARBA00004651"/>
    </source>
</evidence>
<dbReference type="SMART" id="SM00388">
    <property type="entry name" value="HisKA"/>
    <property type="match status" value="1"/>
</dbReference>
<feature type="transmembrane region" description="Helical" evidence="16">
    <location>
        <begin position="12"/>
        <end position="31"/>
    </location>
</feature>
<feature type="modified residue" description="4-aspartylphosphate" evidence="14">
    <location>
        <position position="826"/>
    </location>
</feature>
<dbReference type="PROSITE" id="PS50110">
    <property type="entry name" value="RESPONSE_REGULATORY"/>
    <property type="match status" value="1"/>
</dbReference>
<keyword evidence="10" id="KW-0067">ATP-binding</keyword>
<reference evidence="21" key="1">
    <citation type="submission" date="2015-08" db="EMBL/GenBank/DDBJ databases">
        <title>Genome sequencing project for genomic taxonomy and phylogenomics of Bacillus-like bacteria.</title>
        <authorList>
            <person name="Liu B."/>
            <person name="Wang J."/>
            <person name="Zhu Y."/>
            <person name="Liu G."/>
            <person name="Chen Q."/>
            <person name="Chen Z."/>
            <person name="Lan J."/>
            <person name="Che J."/>
            <person name="Ge C."/>
            <person name="Shi H."/>
            <person name="Pan Z."/>
            <person name="Liu X."/>
        </authorList>
    </citation>
    <scope>NUCLEOTIDE SEQUENCE [LARGE SCALE GENOMIC DNA]</scope>
    <source>
        <strain evidence="21">FJAT-22460</strain>
    </source>
</reference>
<keyword evidence="16" id="KW-1133">Transmembrane helix</keyword>
<dbReference type="Pfam" id="PF13185">
    <property type="entry name" value="GAF_2"/>
    <property type="match status" value="1"/>
</dbReference>
<dbReference type="InterPro" id="IPR003660">
    <property type="entry name" value="HAMP_dom"/>
</dbReference>
<sequence>MSNNLKFNIRSKIVFGYLLILLCFGVFLWIVSLHISSLQEEADFIEVHDIEVHNLTHEIEKDLLNMETGQRGFVITGDDSYLEPFNQALSAWQIKYNKLYQLVSDNPEQANHLENIKENIKEWITVAGQPAVQLKQLGQDEEALHFFINDPGQQTMKSINELFLSFRSKERELTTYRIEEMKDSNTRLLYLMYLLWAGAAVITICAALLISKSIVKPISMVTHIISDIAKGGNMSQRIRVRSNDEVGQLADTTNELLAHVGRQNWAKDHVSLMSTLLQSSDRVETAVQFFIHKLAGILKLPYGAVFINKEGIGLVKAAAFADPDGEPWNKVRDRFLPGEGLVGQCMLEQRMIIVDDIPPNYVRIESGLGDAEPSTLLLAPVMFEGQVLGVIELAKFQPFDELEIQLLEQLNQQLGVTLNSIQSKMEIQQLYHESQSLNEELQSQTEELQTQTEELQTHTAEMHMLNERLGAQKEAAQIAAKELEKYAKELEKSSKYKSQFLANMSHELRTPLNSMLILSQILAENKQGNLSEEEQQYASVIHNSGSELLNLINDILDLSKVEAGKLQIDMSLVNLTEIPELMEGYFSKSAESKHLNFNIEMADDLPDMIYSDGMRLHQILRNLLSNAIKFTEKGSVTLQVQKMDSIVTADFMINGEVIAFSVEDTGIGISEEHLMAIFEAFQQGEETTARRFGGTGLGLSISLHLAKLLGGYITVESKEGVGSKFVLYLPLLTEDSQTDNLFMLPEVAATASTSSLNDISMEDYGADEIKRLAHKTVLIVDDDIRNVYRLTNALEKLQMNVHTAHNGFECLELLNKHPNTDAVLLDMLMPEMDGVETLKRIRENPEWSDLPIIVMTTNKTSNNEQLITSGANDSLHKPIHIDEVIHILQNWIAV</sequence>
<dbReference type="CDD" id="cd00082">
    <property type="entry name" value="HisKA"/>
    <property type="match status" value="1"/>
</dbReference>
<comment type="subcellular location">
    <subcellularLocation>
        <location evidence="2">Cell membrane</location>
        <topology evidence="2">Multi-pass membrane protein</topology>
    </subcellularLocation>
</comment>
<dbReference type="InterPro" id="IPR036097">
    <property type="entry name" value="HisK_dim/P_sf"/>
</dbReference>
<feature type="transmembrane region" description="Helical" evidence="16">
    <location>
        <begin position="188"/>
        <end position="210"/>
    </location>
</feature>
<evidence type="ECO:0000256" key="7">
    <source>
        <dbReference type="ARBA" id="ARBA00022679"/>
    </source>
</evidence>
<dbReference type="InterPro" id="IPR007891">
    <property type="entry name" value="CHASE3"/>
</dbReference>
<organism evidence="20 21">
    <name type="scientific">Paenibacillus solani</name>
    <dbReference type="NCBI Taxonomy" id="1705565"/>
    <lineage>
        <taxon>Bacteria</taxon>
        <taxon>Bacillati</taxon>
        <taxon>Bacillota</taxon>
        <taxon>Bacilli</taxon>
        <taxon>Bacillales</taxon>
        <taxon>Paenibacillaceae</taxon>
        <taxon>Paenibacillus</taxon>
    </lineage>
</organism>
<evidence type="ECO:0000256" key="6">
    <source>
        <dbReference type="ARBA" id="ARBA00022553"/>
    </source>
</evidence>
<keyword evidence="7" id="KW-0808">Transferase</keyword>
<protein>
    <recommendedName>
        <fullName evidence="13">Circadian input-output histidine kinase CikA</fullName>
        <ecNumber evidence="4">2.7.13.3</ecNumber>
    </recommendedName>
</protein>
<dbReference type="PANTHER" id="PTHR45339">
    <property type="entry name" value="HYBRID SIGNAL TRANSDUCTION HISTIDINE KINASE J"/>
    <property type="match status" value="1"/>
</dbReference>
<gene>
    <name evidence="20" type="ORF">AM231_12590</name>
</gene>
<feature type="coiled-coil region" evidence="15">
    <location>
        <begin position="427"/>
        <end position="493"/>
    </location>
</feature>
<accession>A0A0M1P5Y7</accession>
<evidence type="ECO:0000256" key="15">
    <source>
        <dbReference type="SAM" id="Coils"/>
    </source>
</evidence>
<dbReference type="EC" id="2.7.13.3" evidence="4"/>
<dbReference type="Pfam" id="PF02518">
    <property type="entry name" value="HATPase_c"/>
    <property type="match status" value="1"/>
</dbReference>
<dbReference type="Gene3D" id="3.30.450.40">
    <property type="match status" value="1"/>
</dbReference>
<feature type="domain" description="Histidine kinase" evidence="17">
    <location>
        <begin position="503"/>
        <end position="733"/>
    </location>
</feature>
<dbReference type="GO" id="GO:0005886">
    <property type="term" value="C:plasma membrane"/>
    <property type="evidence" value="ECO:0007669"/>
    <property type="project" value="UniProtKB-SubCell"/>
</dbReference>
<dbReference type="InterPro" id="IPR001789">
    <property type="entry name" value="Sig_transdc_resp-reg_receiver"/>
</dbReference>
<dbReference type="Gene3D" id="6.10.340.10">
    <property type="match status" value="1"/>
</dbReference>
<dbReference type="InterPro" id="IPR036890">
    <property type="entry name" value="HATPase_C_sf"/>
</dbReference>
<dbReference type="InterPro" id="IPR003594">
    <property type="entry name" value="HATPase_dom"/>
</dbReference>
<evidence type="ECO:0000256" key="11">
    <source>
        <dbReference type="ARBA" id="ARBA00023012"/>
    </source>
</evidence>
<evidence type="ECO:0000256" key="3">
    <source>
        <dbReference type="ARBA" id="ARBA00006402"/>
    </source>
</evidence>
<dbReference type="CDD" id="cd17546">
    <property type="entry name" value="REC_hyHK_CKI1_RcsC-like"/>
    <property type="match status" value="1"/>
</dbReference>
<dbReference type="Pfam" id="PF00672">
    <property type="entry name" value="HAMP"/>
    <property type="match status" value="1"/>
</dbReference>
<evidence type="ECO:0000256" key="9">
    <source>
        <dbReference type="ARBA" id="ARBA00022777"/>
    </source>
</evidence>
<dbReference type="CDD" id="cd19410">
    <property type="entry name" value="HK9-like_sensor"/>
    <property type="match status" value="1"/>
</dbReference>
<dbReference type="Pfam" id="PF00512">
    <property type="entry name" value="HisKA"/>
    <property type="match status" value="1"/>
</dbReference>
<dbReference type="CDD" id="cd06225">
    <property type="entry name" value="HAMP"/>
    <property type="match status" value="1"/>
</dbReference>
<keyword evidence="8" id="KW-0547">Nucleotide-binding</keyword>
<dbReference type="InterPro" id="IPR005467">
    <property type="entry name" value="His_kinase_dom"/>
</dbReference>
<dbReference type="SUPFAM" id="SSF55781">
    <property type="entry name" value="GAF domain-like"/>
    <property type="match status" value="1"/>
</dbReference>
<dbReference type="Gene3D" id="3.40.50.2300">
    <property type="match status" value="1"/>
</dbReference>
<keyword evidence="15" id="KW-0175">Coiled coil</keyword>
<dbReference type="PANTHER" id="PTHR45339:SF1">
    <property type="entry name" value="HYBRID SIGNAL TRANSDUCTION HISTIDINE KINASE J"/>
    <property type="match status" value="1"/>
</dbReference>
<proteinExistence type="inferred from homology"/>
<dbReference type="Gene3D" id="3.30.565.10">
    <property type="entry name" value="Histidine kinase-like ATPase, C-terminal domain"/>
    <property type="match status" value="1"/>
</dbReference>
<dbReference type="OrthoDB" id="9790669at2"/>
<evidence type="ECO:0000256" key="12">
    <source>
        <dbReference type="ARBA" id="ARBA00023136"/>
    </source>
</evidence>
<dbReference type="InterPro" id="IPR029016">
    <property type="entry name" value="GAF-like_dom_sf"/>
</dbReference>